<dbReference type="Pfam" id="PF03992">
    <property type="entry name" value="ABM"/>
    <property type="match status" value="1"/>
</dbReference>
<dbReference type="GO" id="GO:0004497">
    <property type="term" value="F:monooxygenase activity"/>
    <property type="evidence" value="ECO:0007669"/>
    <property type="project" value="UniProtKB-KW"/>
</dbReference>
<dbReference type="SUPFAM" id="SSF54909">
    <property type="entry name" value="Dimeric alpha+beta barrel"/>
    <property type="match status" value="1"/>
</dbReference>
<accession>A0A166CXM3</accession>
<evidence type="ECO:0000259" key="1">
    <source>
        <dbReference type="Pfam" id="PF03992"/>
    </source>
</evidence>
<dbReference type="AlphaFoldDB" id="A0A166CXM3"/>
<dbReference type="Proteomes" id="UP000077275">
    <property type="component" value="Unassembled WGS sequence"/>
</dbReference>
<proteinExistence type="predicted"/>
<comment type="caution">
    <text evidence="2">The sequence shown here is derived from an EMBL/GenBank/DDBJ whole genome shotgun (WGS) entry which is preliminary data.</text>
</comment>
<sequence>MYSDVENEDLFVMVEYWQDEKVLNEHFETIHFKNFGVEISDVLAKDIDLDKYDLGELL</sequence>
<name>A0A166CXM3_9EURY</name>
<dbReference type="RefSeq" id="WP_169805434.1">
    <property type="nucleotide sequence ID" value="NZ_LWMW01000136.1"/>
</dbReference>
<evidence type="ECO:0000313" key="2">
    <source>
        <dbReference type="EMBL" id="KZX14972.1"/>
    </source>
</evidence>
<dbReference type="OrthoDB" id="8931at2157"/>
<reference evidence="2 3" key="1">
    <citation type="submission" date="2016-04" db="EMBL/GenBank/DDBJ databases">
        <title>Genome sequence of Methanobrevibacter cuticularis DSM 11139.</title>
        <authorList>
            <person name="Poehlein A."/>
            <person name="Seedorf H."/>
            <person name="Daniel R."/>
        </authorList>
    </citation>
    <scope>NUCLEOTIDE SEQUENCE [LARGE SCALE GENOMIC DNA]</scope>
    <source>
        <strain evidence="2 3">DSM 11139</strain>
    </source>
</reference>
<gene>
    <name evidence="2" type="primary">ycnE_2</name>
    <name evidence="2" type="ORF">MBCUT_17740</name>
</gene>
<dbReference type="EMBL" id="LWMW01000136">
    <property type="protein sequence ID" value="KZX14972.1"/>
    <property type="molecule type" value="Genomic_DNA"/>
</dbReference>
<evidence type="ECO:0000313" key="3">
    <source>
        <dbReference type="Proteomes" id="UP000077275"/>
    </source>
</evidence>
<feature type="domain" description="ABM" evidence="1">
    <location>
        <begin position="2"/>
        <end position="35"/>
    </location>
</feature>
<dbReference type="InterPro" id="IPR007138">
    <property type="entry name" value="ABM_dom"/>
</dbReference>
<keyword evidence="2" id="KW-0560">Oxidoreductase</keyword>
<dbReference type="InterPro" id="IPR011008">
    <property type="entry name" value="Dimeric_a/b-barrel"/>
</dbReference>
<protein>
    <submittedName>
        <fullName evidence="2">Putative monooxygenase YcnE</fullName>
        <ecNumber evidence="2">1.-.-.-</ecNumber>
    </submittedName>
</protein>
<dbReference type="EC" id="1.-.-.-" evidence="2"/>
<keyword evidence="2" id="KW-0503">Monooxygenase</keyword>
<keyword evidence="3" id="KW-1185">Reference proteome</keyword>
<dbReference type="PATRIC" id="fig|47311.3.peg.1928"/>
<organism evidence="2 3">
    <name type="scientific">Methanobrevibacter cuticularis</name>
    <dbReference type="NCBI Taxonomy" id="47311"/>
    <lineage>
        <taxon>Archaea</taxon>
        <taxon>Methanobacteriati</taxon>
        <taxon>Methanobacteriota</taxon>
        <taxon>Methanomada group</taxon>
        <taxon>Methanobacteria</taxon>
        <taxon>Methanobacteriales</taxon>
        <taxon>Methanobacteriaceae</taxon>
        <taxon>Methanobrevibacter</taxon>
    </lineage>
</organism>
<dbReference type="Gene3D" id="3.30.70.100">
    <property type="match status" value="1"/>
</dbReference>